<comment type="caution">
    <text evidence="1">The sequence shown here is derived from an EMBL/GenBank/DDBJ whole genome shotgun (WGS) entry which is preliminary data.</text>
</comment>
<gene>
    <name evidence="1" type="ORF">COLO4_24559</name>
</gene>
<protein>
    <submittedName>
        <fullName evidence="1">Uncharacterized protein</fullName>
    </submittedName>
</protein>
<name>A0A1R3I941_9ROSI</name>
<sequence length="44" mass="4768">MAEPLTAPGGPWPPKNFGGEVEKVPWLNMLDSKANWTVESLGSE</sequence>
<dbReference type="Proteomes" id="UP000187203">
    <property type="component" value="Unassembled WGS sequence"/>
</dbReference>
<dbReference type="EMBL" id="AWUE01018652">
    <property type="protein sequence ID" value="OMO79089.1"/>
    <property type="molecule type" value="Genomic_DNA"/>
</dbReference>
<dbReference type="AlphaFoldDB" id="A0A1R3I941"/>
<reference evidence="2" key="1">
    <citation type="submission" date="2013-09" db="EMBL/GenBank/DDBJ databases">
        <title>Corchorus olitorius genome sequencing.</title>
        <authorList>
            <person name="Alam M."/>
            <person name="Haque M.S."/>
            <person name="Islam M.S."/>
            <person name="Emdad E.M."/>
            <person name="Islam M.M."/>
            <person name="Ahmed B."/>
            <person name="Halim A."/>
            <person name="Hossen Q.M.M."/>
            <person name="Hossain M.Z."/>
            <person name="Ahmed R."/>
            <person name="Khan M.M."/>
            <person name="Islam R."/>
            <person name="Rashid M.M."/>
            <person name="Khan S.A."/>
            <person name="Rahman M.S."/>
            <person name="Alam M."/>
            <person name="Yahiya A.S."/>
            <person name="Khan M.S."/>
            <person name="Azam M.S."/>
            <person name="Haque T."/>
            <person name="Lashkar M.Z.H."/>
            <person name="Akhand A.I."/>
            <person name="Morshed G."/>
            <person name="Roy S."/>
            <person name="Uddin K.S."/>
            <person name="Rabeya T."/>
            <person name="Hossain A.S."/>
            <person name="Chowdhury A."/>
            <person name="Snigdha A.R."/>
            <person name="Mortoza M.S."/>
            <person name="Matin S.A."/>
            <person name="Hoque S.M.E."/>
            <person name="Islam M.K."/>
            <person name="Roy D.K."/>
            <person name="Haider R."/>
            <person name="Moosa M.M."/>
            <person name="Elias S.M."/>
            <person name="Hasan A.M."/>
            <person name="Jahan S."/>
            <person name="Shafiuddin M."/>
            <person name="Mahmood N."/>
            <person name="Shommy N.S."/>
        </authorList>
    </citation>
    <scope>NUCLEOTIDE SEQUENCE [LARGE SCALE GENOMIC DNA]</scope>
    <source>
        <strain evidence="2">cv. O-4</strain>
    </source>
</reference>
<evidence type="ECO:0000313" key="1">
    <source>
        <dbReference type="EMBL" id="OMO79089.1"/>
    </source>
</evidence>
<proteinExistence type="predicted"/>
<accession>A0A1R3I941</accession>
<organism evidence="1 2">
    <name type="scientific">Corchorus olitorius</name>
    <dbReference type="NCBI Taxonomy" id="93759"/>
    <lineage>
        <taxon>Eukaryota</taxon>
        <taxon>Viridiplantae</taxon>
        <taxon>Streptophyta</taxon>
        <taxon>Embryophyta</taxon>
        <taxon>Tracheophyta</taxon>
        <taxon>Spermatophyta</taxon>
        <taxon>Magnoliopsida</taxon>
        <taxon>eudicotyledons</taxon>
        <taxon>Gunneridae</taxon>
        <taxon>Pentapetalae</taxon>
        <taxon>rosids</taxon>
        <taxon>malvids</taxon>
        <taxon>Malvales</taxon>
        <taxon>Malvaceae</taxon>
        <taxon>Grewioideae</taxon>
        <taxon>Apeibeae</taxon>
        <taxon>Corchorus</taxon>
    </lineage>
</organism>
<evidence type="ECO:0000313" key="2">
    <source>
        <dbReference type="Proteomes" id="UP000187203"/>
    </source>
</evidence>
<keyword evidence="2" id="KW-1185">Reference proteome</keyword>